<dbReference type="STRING" id="86259.A0A4Z1NZH2"/>
<dbReference type="SMART" id="SM01110">
    <property type="entry name" value="Cutinase"/>
    <property type="match status" value="1"/>
</dbReference>
<evidence type="ECO:0000256" key="3">
    <source>
        <dbReference type="SAM" id="SignalP"/>
    </source>
</evidence>
<dbReference type="SUPFAM" id="SSF53474">
    <property type="entry name" value="alpha/beta-Hydrolases"/>
    <property type="match status" value="1"/>
</dbReference>
<dbReference type="Proteomes" id="UP000298493">
    <property type="component" value="Unassembled WGS sequence"/>
</dbReference>
<accession>A0A4Z1NZH2</accession>
<keyword evidence="2" id="KW-1015">Disulfide bond</keyword>
<feature type="signal peptide" evidence="3">
    <location>
        <begin position="1"/>
        <end position="20"/>
    </location>
</feature>
<organism evidence="4 5">
    <name type="scientific">Venturia nashicola</name>
    <dbReference type="NCBI Taxonomy" id="86259"/>
    <lineage>
        <taxon>Eukaryota</taxon>
        <taxon>Fungi</taxon>
        <taxon>Dikarya</taxon>
        <taxon>Ascomycota</taxon>
        <taxon>Pezizomycotina</taxon>
        <taxon>Dothideomycetes</taxon>
        <taxon>Pleosporomycetidae</taxon>
        <taxon>Venturiales</taxon>
        <taxon>Venturiaceae</taxon>
        <taxon>Venturia</taxon>
    </lineage>
</organism>
<dbReference type="Gene3D" id="3.40.50.1820">
    <property type="entry name" value="alpha/beta hydrolase"/>
    <property type="match status" value="1"/>
</dbReference>
<proteinExistence type="predicted"/>
<gene>
    <name evidence="4" type="ORF">E6O75_ATG06149</name>
</gene>
<dbReference type="GO" id="GO:0052689">
    <property type="term" value="F:carboxylic ester hydrolase activity"/>
    <property type="evidence" value="ECO:0007669"/>
    <property type="project" value="UniProtKB-ARBA"/>
</dbReference>
<dbReference type="Pfam" id="PF01083">
    <property type="entry name" value="Cutinase"/>
    <property type="match status" value="1"/>
</dbReference>
<sequence>MLMPNSVTWLLLLLVSTGAGQPSPNAASVPCADLHMIVVRASREMPGYGIMGALAQVVLDNVNGSTSEAIDYPALLVPYDESSYAGVMATTKQLQSHVDRCPSGKVILMGYSQGAHVIGDVMCGGGVGPVTDLPLPSLGPPTPPVAAKYQENVVAMIQMGDPRFMPKKSYNVGTATHEGVSAMLDILL</sequence>
<dbReference type="AlphaFoldDB" id="A0A4Z1NZH2"/>
<evidence type="ECO:0000313" key="4">
    <source>
        <dbReference type="EMBL" id="TID19028.1"/>
    </source>
</evidence>
<evidence type="ECO:0000256" key="2">
    <source>
        <dbReference type="ARBA" id="ARBA00023157"/>
    </source>
</evidence>
<dbReference type="PANTHER" id="PTHR33630:SF9">
    <property type="entry name" value="CUTINASE 4"/>
    <property type="match status" value="1"/>
</dbReference>
<protein>
    <submittedName>
        <fullName evidence="4">Acetyl xylan esterase II</fullName>
    </submittedName>
</protein>
<dbReference type="PANTHER" id="PTHR33630">
    <property type="entry name" value="CUTINASE RV1984C-RELATED-RELATED"/>
    <property type="match status" value="1"/>
</dbReference>
<evidence type="ECO:0000313" key="5">
    <source>
        <dbReference type="Proteomes" id="UP000298493"/>
    </source>
</evidence>
<feature type="chain" id="PRO_5021395026" evidence="3">
    <location>
        <begin position="21"/>
        <end position="188"/>
    </location>
</feature>
<name>A0A4Z1NZH2_9PEZI</name>
<evidence type="ECO:0000256" key="1">
    <source>
        <dbReference type="ARBA" id="ARBA00022801"/>
    </source>
</evidence>
<comment type="caution">
    <text evidence="4">The sequence shown here is derived from an EMBL/GenBank/DDBJ whole genome shotgun (WGS) entry which is preliminary data.</text>
</comment>
<dbReference type="InterPro" id="IPR029058">
    <property type="entry name" value="AB_hydrolase_fold"/>
</dbReference>
<dbReference type="InterPro" id="IPR000675">
    <property type="entry name" value="Cutinase/axe"/>
</dbReference>
<keyword evidence="1" id="KW-0378">Hydrolase</keyword>
<keyword evidence="3" id="KW-0732">Signal</keyword>
<reference evidence="4 5" key="1">
    <citation type="submission" date="2019-04" db="EMBL/GenBank/DDBJ databases">
        <title>High contiguity whole genome sequence and gene annotation resource for two Venturia nashicola isolates.</title>
        <authorList>
            <person name="Prokchorchik M."/>
            <person name="Won K."/>
            <person name="Lee Y."/>
            <person name="Choi E.D."/>
            <person name="Segonzac C."/>
            <person name="Sohn K.H."/>
        </authorList>
    </citation>
    <scope>NUCLEOTIDE SEQUENCE [LARGE SCALE GENOMIC DNA]</scope>
    <source>
        <strain evidence="4 5">PRI2</strain>
    </source>
</reference>
<keyword evidence="5" id="KW-1185">Reference proteome</keyword>
<dbReference type="EMBL" id="SNSC02000013">
    <property type="protein sequence ID" value="TID19028.1"/>
    <property type="molecule type" value="Genomic_DNA"/>
</dbReference>